<gene>
    <name evidence="1" type="ORF">A4A49_41991</name>
</gene>
<evidence type="ECO:0000313" key="2">
    <source>
        <dbReference type="Proteomes" id="UP000187609"/>
    </source>
</evidence>
<name>A0A314KXD8_NICAT</name>
<dbReference type="PANTHER" id="PTHR33148">
    <property type="entry name" value="PLASTID MOVEMENT IMPAIRED PROTEIN-RELATED"/>
    <property type="match status" value="1"/>
</dbReference>
<sequence length="135" mass="15120">MGNCIVLQQKVVKVMKTNGKVLEYKPLMKKDNEVLTPVSESPTKVPVKKKVTFADEVKESSKKGSDQVLRIKLVISKKELQALLIEGAVDGMVQYPLQKERNSNIEMIKSDEFTDDDNDCSIGWKPALDTIPVLD</sequence>
<dbReference type="OrthoDB" id="1222758at2759"/>
<dbReference type="Proteomes" id="UP000187609">
    <property type="component" value="Unassembled WGS sequence"/>
</dbReference>
<keyword evidence="2" id="KW-1185">Reference proteome</keyword>
<dbReference type="KEGG" id="nau:109205519"/>
<dbReference type="Gramene" id="OIT33815">
    <property type="protein sequence ID" value="OIT33815"/>
    <property type="gene ID" value="A4A49_41991"/>
</dbReference>
<accession>A0A314KXD8</accession>
<reference evidence="1" key="1">
    <citation type="submission" date="2016-11" db="EMBL/GenBank/DDBJ databases">
        <title>The genome of Nicotiana attenuata.</title>
        <authorList>
            <person name="Xu S."/>
            <person name="Brockmoeller T."/>
            <person name="Gaquerel E."/>
            <person name="Navarro A."/>
            <person name="Kuhl H."/>
            <person name="Gase K."/>
            <person name="Ling Z."/>
            <person name="Zhou W."/>
            <person name="Kreitzer C."/>
            <person name="Stanke M."/>
            <person name="Tang H."/>
            <person name="Lyons E."/>
            <person name="Pandey P."/>
            <person name="Pandey S.P."/>
            <person name="Timmermann B."/>
            <person name="Baldwin I.T."/>
        </authorList>
    </citation>
    <scope>NUCLEOTIDE SEQUENCE [LARGE SCALE GENOMIC DNA]</scope>
    <source>
        <strain evidence="1">UT</strain>
    </source>
</reference>
<organism evidence="1 2">
    <name type="scientific">Nicotiana attenuata</name>
    <name type="common">Coyote tobacco</name>
    <dbReference type="NCBI Taxonomy" id="49451"/>
    <lineage>
        <taxon>Eukaryota</taxon>
        <taxon>Viridiplantae</taxon>
        <taxon>Streptophyta</taxon>
        <taxon>Embryophyta</taxon>
        <taxon>Tracheophyta</taxon>
        <taxon>Spermatophyta</taxon>
        <taxon>Magnoliopsida</taxon>
        <taxon>eudicotyledons</taxon>
        <taxon>Gunneridae</taxon>
        <taxon>Pentapetalae</taxon>
        <taxon>asterids</taxon>
        <taxon>lamiids</taxon>
        <taxon>Solanales</taxon>
        <taxon>Solanaceae</taxon>
        <taxon>Nicotianoideae</taxon>
        <taxon>Nicotianeae</taxon>
        <taxon>Nicotiana</taxon>
    </lineage>
</organism>
<dbReference type="PANTHER" id="PTHR33148:SF46">
    <property type="entry name" value="EMB|CAB85509.1"/>
    <property type="match status" value="1"/>
</dbReference>
<evidence type="ECO:0000313" key="1">
    <source>
        <dbReference type="EMBL" id="OIT33815.1"/>
    </source>
</evidence>
<dbReference type="AlphaFoldDB" id="A0A314KXD8"/>
<proteinExistence type="predicted"/>
<dbReference type="EMBL" id="MJEQ01000818">
    <property type="protein sequence ID" value="OIT33815.1"/>
    <property type="molecule type" value="Genomic_DNA"/>
</dbReference>
<comment type="caution">
    <text evidence="1">The sequence shown here is derived from an EMBL/GenBank/DDBJ whole genome shotgun (WGS) entry which is preliminary data.</text>
</comment>
<protein>
    <submittedName>
        <fullName evidence="1">Uncharacterized protein</fullName>
    </submittedName>
</protein>